<reference evidence="1 2" key="1">
    <citation type="submission" date="2017-01" db="EMBL/GenBank/DDBJ databases">
        <title>First report of the plasmid-mediated mcr-1 gene in Citrobacter freudii.</title>
        <authorList>
            <person name="Liu J."/>
            <person name="Yang Y."/>
            <person name="Li Y."/>
            <person name="Liu D."/>
            <person name="Tuo H."/>
            <person name="Davis M."/>
            <person name="Zhang A."/>
        </authorList>
    </citation>
    <scope>NUCLEOTIDE SEQUENCE [LARGE SCALE GENOMIC DNA]</scope>
    <source>
        <strain evidence="1 2">SCC4</strain>
    </source>
</reference>
<dbReference type="AlphaFoldDB" id="A0AA44LHY0"/>
<sequence length="220" mass="24282">MMVQDQDQNGNVIYYRGPLKHRVNVQFVGNNNTLLIHNEAKELSGSVKFYGDFGHFSLGAMSSFRGQVIVGDKCKVSIGNKTTVTKNCFINTAEETDVIIGDDCMIASDTILRTHDSHPIFDVITQTRINIAQSIIIGNHVWLGDQVIVLGGAKIEDGSIIGIRGLVTGIITNNSIAVGTPARVIRKDIAWERPNLNKTKLNVLYDASEVECCDYWDKTK</sequence>
<protein>
    <recommendedName>
        <fullName evidence="3">Acyltransferase</fullName>
    </recommendedName>
</protein>
<dbReference type="PANTHER" id="PTHR23416">
    <property type="entry name" value="SIALIC ACID SYNTHASE-RELATED"/>
    <property type="match status" value="1"/>
</dbReference>
<name>A0AA44LHY0_CITBR</name>
<proteinExistence type="predicted"/>
<organism evidence="1 2">
    <name type="scientific">Citrobacter braakii</name>
    <dbReference type="NCBI Taxonomy" id="57706"/>
    <lineage>
        <taxon>Bacteria</taxon>
        <taxon>Pseudomonadati</taxon>
        <taxon>Pseudomonadota</taxon>
        <taxon>Gammaproteobacteria</taxon>
        <taxon>Enterobacterales</taxon>
        <taxon>Enterobacteriaceae</taxon>
        <taxon>Citrobacter</taxon>
        <taxon>Citrobacter freundii complex</taxon>
    </lineage>
</organism>
<dbReference type="CDD" id="cd04647">
    <property type="entry name" value="LbH_MAT_like"/>
    <property type="match status" value="1"/>
</dbReference>
<accession>A0AA44LHY0</accession>
<dbReference type="EMBL" id="MTCP01000001">
    <property type="protein sequence ID" value="OLY70156.1"/>
    <property type="molecule type" value="Genomic_DNA"/>
</dbReference>
<evidence type="ECO:0000313" key="1">
    <source>
        <dbReference type="EMBL" id="OLY70156.1"/>
    </source>
</evidence>
<comment type="caution">
    <text evidence="1">The sequence shown here is derived from an EMBL/GenBank/DDBJ whole genome shotgun (WGS) entry which is preliminary data.</text>
</comment>
<dbReference type="InterPro" id="IPR051159">
    <property type="entry name" value="Hexapeptide_acetyltransf"/>
</dbReference>
<dbReference type="Proteomes" id="UP000185597">
    <property type="component" value="Unassembled WGS sequence"/>
</dbReference>
<gene>
    <name evidence="1" type="ORF">BWD41_00245</name>
</gene>
<dbReference type="InterPro" id="IPR011004">
    <property type="entry name" value="Trimer_LpxA-like_sf"/>
</dbReference>
<dbReference type="PANTHER" id="PTHR23416:SF78">
    <property type="entry name" value="LIPOPOLYSACCHARIDE BIOSYNTHESIS O-ACETYL TRANSFERASE WBBJ-RELATED"/>
    <property type="match status" value="1"/>
</dbReference>
<dbReference type="SUPFAM" id="SSF51161">
    <property type="entry name" value="Trimeric LpxA-like enzymes"/>
    <property type="match status" value="1"/>
</dbReference>
<dbReference type="RefSeq" id="WP_075846692.1">
    <property type="nucleotide sequence ID" value="NZ_JADVFZ010000002.1"/>
</dbReference>
<evidence type="ECO:0000313" key="2">
    <source>
        <dbReference type="Proteomes" id="UP000185597"/>
    </source>
</evidence>
<dbReference type="Gene3D" id="2.160.10.10">
    <property type="entry name" value="Hexapeptide repeat proteins"/>
    <property type="match status" value="1"/>
</dbReference>
<evidence type="ECO:0008006" key="3">
    <source>
        <dbReference type="Google" id="ProtNLM"/>
    </source>
</evidence>